<dbReference type="InterPro" id="IPR028098">
    <property type="entry name" value="Glyco_trans_4-like_N"/>
</dbReference>
<proteinExistence type="predicted"/>
<accession>A0A098BYM8</accession>
<dbReference type="SUPFAM" id="SSF53756">
    <property type="entry name" value="UDP-Glycosyltransferase/glycogen phosphorylase"/>
    <property type="match status" value="1"/>
</dbReference>
<dbReference type="Pfam" id="PF13439">
    <property type="entry name" value="Glyco_transf_4"/>
    <property type="match status" value="1"/>
</dbReference>
<dbReference type="Gene3D" id="3.40.50.2000">
    <property type="entry name" value="Glycogen Phosphorylase B"/>
    <property type="match status" value="2"/>
</dbReference>
<dbReference type="AlphaFoldDB" id="A0A098BYM8"/>
<dbReference type="KEGG" id="pbt:ING2E5B_0514"/>
<organism evidence="3 4">
    <name type="scientific">Fermentimonas caenicola</name>
    <dbReference type="NCBI Taxonomy" id="1562970"/>
    <lineage>
        <taxon>Bacteria</taxon>
        <taxon>Pseudomonadati</taxon>
        <taxon>Bacteroidota</taxon>
        <taxon>Bacteroidia</taxon>
        <taxon>Bacteroidales</taxon>
        <taxon>Dysgonomonadaceae</taxon>
        <taxon>Fermentimonas</taxon>
    </lineage>
</organism>
<dbReference type="Pfam" id="PF00534">
    <property type="entry name" value="Glycos_transf_1"/>
    <property type="match status" value="1"/>
</dbReference>
<gene>
    <name evidence="3" type="ORF">ING2E5B_0514</name>
</gene>
<feature type="domain" description="Glycosyl transferase family 1" evidence="1">
    <location>
        <begin position="179"/>
        <end position="331"/>
    </location>
</feature>
<dbReference type="OrthoDB" id="9811239at2"/>
<sequence>MKYHNILIINNGLTGGGIERASTTMANCFAKMGHKVTIVALYKNKHFYELHNSVKFIEPDFLRADNNKIFYLFKMISYVRCQIKLIKPDTILSYGEWTNPFIIFANLGLGYPIYISDRMSPELKLSKYHNLLRRLLYKKANGIIAQTEYSKETIQKKTRAKNITVIPNAVNIIERISIPKENIIVSVGRLAPEKGHKYLIEAFAKLALNDWKLSLIGDGSEKTMLKDLVLKLGISDKVKFYGHLKDFQKHLSEAKIFVMPSLQEGFPNALLEAMSVPLPCISTRYFNGESEIIIDGVNGLLVRPANANELSEAIAKLINNENLRNKFMNEAVKVKDLYSLEKISYRYYEYITSSL</sequence>
<name>A0A098BYM8_9BACT</name>
<evidence type="ECO:0000259" key="1">
    <source>
        <dbReference type="Pfam" id="PF00534"/>
    </source>
</evidence>
<dbReference type="STRING" id="1562970.ING2E5B_0514"/>
<protein>
    <submittedName>
        <fullName evidence="3">Uncharacterized protein</fullName>
    </submittedName>
</protein>
<evidence type="ECO:0000313" key="3">
    <source>
        <dbReference type="EMBL" id="CEA15281.1"/>
    </source>
</evidence>
<reference evidence="3 4" key="1">
    <citation type="submission" date="2014-08" db="EMBL/GenBank/DDBJ databases">
        <authorList>
            <person name="Wibberg D."/>
        </authorList>
    </citation>
    <scope>NUCLEOTIDE SEQUENCE [LARGE SCALE GENOMIC DNA]</scope>
    <source>
        <strain evidence="4">ING2-E5B</strain>
    </source>
</reference>
<evidence type="ECO:0000313" key="4">
    <source>
        <dbReference type="Proteomes" id="UP000032417"/>
    </source>
</evidence>
<dbReference type="InterPro" id="IPR001296">
    <property type="entry name" value="Glyco_trans_1"/>
</dbReference>
<evidence type="ECO:0000259" key="2">
    <source>
        <dbReference type="Pfam" id="PF13439"/>
    </source>
</evidence>
<dbReference type="EMBL" id="LN515532">
    <property type="protein sequence ID" value="CEA15281.1"/>
    <property type="molecule type" value="Genomic_DNA"/>
</dbReference>
<feature type="domain" description="Glycosyltransferase subfamily 4-like N-terminal" evidence="2">
    <location>
        <begin position="16"/>
        <end position="172"/>
    </location>
</feature>
<dbReference type="Proteomes" id="UP000032417">
    <property type="component" value="Chromosome 1"/>
</dbReference>
<dbReference type="HOGENOM" id="CLU_009583_0_0_10"/>
<dbReference type="PANTHER" id="PTHR12526">
    <property type="entry name" value="GLYCOSYLTRANSFERASE"/>
    <property type="match status" value="1"/>
</dbReference>
<dbReference type="CDD" id="cd03820">
    <property type="entry name" value="GT4_AmsD-like"/>
    <property type="match status" value="1"/>
</dbReference>
<dbReference type="GO" id="GO:0016757">
    <property type="term" value="F:glycosyltransferase activity"/>
    <property type="evidence" value="ECO:0007669"/>
    <property type="project" value="InterPro"/>
</dbReference>
<keyword evidence="4" id="KW-1185">Reference proteome</keyword>